<dbReference type="PANTHER" id="PTHR48081:SF33">
    <property type="entry name" value="KYNURENINE FORMAMIDASE"/>
    <property type="match status" value="1"/>
</dbReference>
<keyword evidence="1" id="KW-0378">Hydrolase</keyword>
<dbReference type="InterPro" id="IPR006311">
    <property type="entry name" value="TAT_signal"/>
</dbReference>
<dbReference type="Proteomes" id="UP001157161">
    <property type="component" value="Unassembled WGS sequence"/>
</dbReference>
<comment type="caution">
    <text evidence="4">The sequence shown here is derived from an EMBL/GenBank/DDBJ whole genome shotgun (WGS) entry which is preliminary data.</text>
</comment>
<evidence type="ECO:0000259" key="3">
    <source>
        <dbReference type="Pfam" id="PF20434"/>
    </source>
</evidence>
<dbReference type="GO" id="GO:0016787">
    <property type="term" value="F:hydrolase activity"/>
    <property type="evidence" value="ECO:0007669"/>
    <property type="project" value="UniProtKB-KW"/>
</dbReference>
<dbReference type="Gene3D" id="3.40.50.1820">
    <property type="entry name" value="alpha/beta hydrolase"/>
    <property type="match status" value="1"/>
</dbReference>
<dbReference type="EMBL" id="BSUM01000001">
    <property type="protein sequence ID" value="GMA32944.1"/>
    <property type="molecule type" value="Genomic_DNA"/>
</dbReference>
<dbReference type="InterPro" id="IPR029058">
    <property type="entry name" value="AB_hydrolase_fold"/>
</dbReference>
<dbReference type="PROSITE" id="PS51257">
    <property type="entry name" value="PROKAR_LIPOPROTEIN"/>
    <property type="match status" value="1"/>
</dbReference>
<reference evidence="4" key="2">
    <citation type="submission" date="2023-02" db="EMBL/GenBank/DDBJ databases">
        <authorList>
            <person name="Sun Q."/>
            <person name="Mori K."/>
        </authorList>
    </citation>
    <scope>NUCLEOTIDE SEQUENCE</scope>
    <source>
        <strain evidence="4">NBRC 112290</strain>
    </source>
</reference>
<dbReference type="PROSITE" id="PS51318">
    <property type="entry name" value="TAT"/>
    <property type="match status" value="1"/>
</dbReference>
<evidence type="ECO:0000313" key="5">
    <source>
        <dbReference type="Proteomes" id="UP001157161"/>
    </source>
</evidence>
<evidence type="ECO:0000256" key="2">
    <source>
        <dbReference type="SAM" id="SignalP"/>
    </source>
</evidence>
<keyword evidence="2" id="KW-0732">Signal</keyword>
<dbReference type="AlphaFoldDB" id="A0AA37XHA8"/>
<proteinExistence type="predicted"/>
<accession>A0AA37XHA8</accession>
<protein>
    <recommendedName>
        <fullName evidence="3">BD-FAE-like domain-containing protein</fullName>
    </recommendedName>
</protein>
<sequence>MNRRRLLTLLGLAGVGGLAACAPRAAAPGDPGDAVALEPVRIDYGDDPSQYAELTLPEGAAKGVVVVIHGGFWRAQYDASLGRPLAASLAEQGWVAWNLEYRRVGGGGGYPATFDDVAAGIDALAQVPDLDLGTVITLGHSAGGHLAVWAAGRAALPTGGDGDAGERAAGWGDPAVVVTAAVPQAGVLDLAGAVRDGVGGSAVTDLIGGGPDSTAFADRYPLTDPTMQLPLDVPVRAVHGRADTIVPLRQSADYVRAASAAGADAELVEVEGDHFVVIDPGSPAWRTTLEVLEGLRG</sequence>
<feature type="signal peptide" evidence="2">
    <location>
        <begin position="1"/>
        <end position="26"/>
    </location>
</feature>
<name>A0AA37XHA8_9MICO</name>
<dbReference type="InterPro" id="IPR049492">
    <property type="entry name" value="BD-FAE-like_dom"/>
</dbReference>
<dbReference type="InterPro" id="IPR050300">
    <property type="entry name" value="GDXG_lipolytic_enzyme"/>
</dbReference>
<reference evidence="4" key="1">
    <citation type="journal article" date="2014" name="Int. J. Syst. Evol. Microbiol.">
        <title>Complete genome sequence of Corynebacterium casei LMG S-19264T (=DSM 44701T), isolated from a smear-ripened cheese.</title>
        <authorList>
            <consortium name="US DOE Joint Genome Institute (JGI-PGF)"/>
            <person name="Walter F."/>
            <person name="Albersmeier A."/>
            <person name="Kalinowski J."/>
            <person name="Ruckert C."/>
        </authorList>
    </citation>
    <scope>NUCLEOTIDE SEQUENCE</scope>
    <source>
        <strain evidence="4">NBRC 112290</strain>
    </source>
</reference>
<feature type="chain" id="PRO_5041301722" description="BD-FAE-like domain-containing protein" evidence="2">
    <location>
        <begin position="27"/>
        <end position="297"/>
    </location>
</feature>
<dbReference type="SUPFAM" id="SSF53474">
    <property type="entry name" value="alpha/beta-Hydrolases"/>
    <property type="match status" value="1"/>
</dbReference>
<gene>
    <name evidence="4" type="ORF">GCM10025875_29360</name>
</gene>
<dbReference type="Pfam" id="PF20434">
    <property type="entry name" value="BD-FAE"/>
    <property type="match status" value="1"/>
</dbReference>
<organism evidence="4 5">
    <name type="scientific">Litorihabitans aurantiacus</name>
    <dbReference type="NCBI Taxonomy" id="1930061"/>
    <lineage>
        <taxon>Bacteria</taxon>
        <taxon>Bacillati</taxon>
        <taxon>Actinomycetota</taxon>
        <taxon>Actinomycetes</taxon>
        <taxon>Micrococcales</taxon>
        <taxon>Beutenbergiaceae</taxon>
        <taxon>Litorihabitans</taxon>
    </lineage>
</organism>
<evidence type="ECO:0000313" key="4">
    <source>
        <dbReference type="EMBL" id="GMA32944.1"/>
    </source>
</evidence>
<dbReference type="RefSeq" id="WP_284251646.1">
    <property type="nucleotide sequence ID" value="NZ_BSUM01000001.1"/>
</dbReference>
<keyword evidence="5" id="KW-1185">Reference proteome</keyword>
<feature type="domain" description="BD-FAE-like" evidence="3">
    <location>
        <begin position="62"/>
        <end position="253"/>
    </location>
</feature>
<evidence type="ECO:0000256" key="1">
    <source>
        <dbReference type="ARBA" id="ARBA00022801"/>
    </source>
</evidence>
<dbReference type="PANTHER" id="PTHR48081">
    <property type="entry name" value="AB HYDROLASE SUPERFAMILY PROTEIN C4A8.06C"/>
    <property type="match status" value="1"/>
</dbReference>